<evidence type="ECO:0000256" key="6">
    <source>
        <dbReference type="ARBA" id="ARBA00022741"/>
    </source>
</evidence>
<dbReference type="PRINTS" id="PR00193">
    <property type="entry name" value="MYOSINHEAVY"/>
</dbReference>
<dbReference type="InterPro" id="IPR051567">
    <property type="entry name" value="Unconventional_Myosin_ATPase"/>
</dbReference>
<dbReference type="InterPro" id="IPR001609">
    <property type="entry name" value="Myosin_head_motor_dom-like"/>
</dbReference>
<dbReference type="Pfam" id="PF00784">
    <property type="entry name" value="MyTH4"/>
    <property type="match status" value="2"/>
</dbReference>
<name>A0A3B3XP31_9TELE</name>
<dbReference type="GO" id="GO:0003779">
    <property type="term" value="F:actin binding"/>
    <property type="evidence" value="ECO:0007669"/>
    <property type="project" value="UniProtKB-KW"/>
</dbReference>
<feature type="coiled-coil region" evidence="13">
    <location>
        <begin position="881"/>
        <end position="908"/>
    </location>
</feature>
<keyword evidence="10 12" id="KW-0009">Actin-binding</keyword>
<keyword evidence="8 12" id="KW-0518">Myosin</keyword>
<dbReference type="CDD" id="cd01381">
    <property type="entry name" value="MYSc_Myo7"/>
    <property type="match status" value="1"/>
</dbReference>
<dbReference type="Gene3D" id="1.20.58.530">
    <property type="match status" value="1"/>
</dbReference>
<accession>A0A3B3XP31</accession>
<dbReference type="InterPro" id="IPR000299">
    <property type="entry name" value="FERM_domain"/>
</dbReference>
<dbReference type="GO" id="GO:0016459">
    <property type="term" value="C:myosin complex"/>
    <property type="evidence" value="ECO:0007669"/>
    <property type="project" value="UniProtKB-KW"/>
</dbReference>
<feature type="domain" description="FERM" evidence="17">
    <location>
        <begin position="1310"/>
        <end position="1614"/>
    </location>
</feature>
<reference evidence="20" key="1">
    <citation type="submission" date="2025-08" db="UniProtKB">
        <authorList>
            <consortium name="Ensembl"/>
        </authorList>
    </citation>
    <scope>IDENTIFICATION</scope>
</reference>
<dbReference type="Pfam" id="PF21998">
    <property type="entry name" value="FERM_C1_MyoVII"/>
    <property type="match status" value="1"/>
</dbReference>
<dbReference type="SMART" id="SM00139">
    <property type="entry name" value="MyTH4"/>
    <property type="match status" value="2"/>
</dbReference>
<dbReference type="Gene3D" id="1.10.10.820">
    <property type="match status" value="1"/>
</dbReference>
<reference evidence="20" key="2">
    <citation type="submission" date="2025-09" db="UniProtKB">
        <authorList>
            <consortium name="Ensembl"/>
        </authorList>
    </citation>
    <scope>IDENTIFICATION</scope>
</reference>
<evidence type="ECO:0000256" key="11">
    <source>
        <dbReference type="PROSITE-ProRule" id="PRU00192"/>
    </source>
</evidence>
<keyword evidence="5" id="KW-0677">Repeat</keyword>
<feature type="domain" description="Myosin motor" evidence="19">
    <location>
        <begin position="57"/>
        <end position="748"/>
    </location>
</feature>
<feature type="binding site" evidence="12">
    <location>
        <begin position="149"/>
        <end position="156"/>
    </location>
    <ligand>
        <name>ATP</name>
        <dbReference type="ChEBI" id="CHEBI:30616"/>
    </ligand>
</feature>
<sequence>QGDFVWVDSGSGVPIGAEVTVTDTGQLQLIDDEGKQEHKINKKTQGSIRPMHPSAVKGVDDMIMLGDLNEAGLLRNLLVRHKEGIIYTYTGSILVAVNPYQLLPIYTTEQVHQYTDRRLGELPPHVFAIADTCFFNMRRNKKNQCCVIGESGAGKTESTKLMLQFLAAVSGQHSWIEQQILEANPILEFGNAKTVRNDNSSRFGKYIDISFSKGGAIEGARVEQYLLEKSRVCRQAPEERNYHIFYYMLMGMAPDQKKILSLGTAAEYKYLTMGKCTSCEGRDDVKEYAHFRSALKILTFTETDSWEISKLLAAILHLGNVEFEIIMSNLEGCNVAKSSHFSMASQLLEQVDPAALEKCLTQRTVTTARDTVNKPLNSDQALDGRDAFVKAIYGKLFIWVVTKINDAVYKPPDDEDTVRQSIGLLDIFGFENFDNNFEQLCINFANEQLQQFFVKHVFKLEQEEYAREGIVWQHIDYLDNQRTLDTLANKPMNVLALVDEESNFPKGTDASMLQKLNQFHTKGEVYIPPKTNFETQFGIQHFAGVVYYDSKFLEKNRDTLSLDLIQLVETSTNKLLKQAFNGELTSNSNSVKSVNPKLIINTPKNSLRQASDGKKRVLTLSGQFRQSLDSLMKTLTVCQPYFIRCIKPNDFKKPMLFDRELCIRQLRYSGMMETIRIRKAGYPVRYTFSEFLDRYRVLLRTSVCDPKTETCCENICKRVLAGEGDWKTGKTKIFLKDFHDTTLELERIKELNVKALLIQKVLRGYKFKEFVRKRSAALVIQKYWRGYKGRKQYRVLGFARLQAIARSRHIHLKYKKQRVAALVLQTQVRGYLARKEWNRKRNAVILLQAHTRGVLARRRIEKMKRDMYLSAKEREEEQRAILAKQKHLEEVLRQKREMEARAQTANMSDQEMVDDIFGFLPNMVVGGQEGQAPVGFENIEGKRTIIEEIDIDEIPGEDELPEEDYEDLDQYSFSKFASIHFQGAATSTYIRQRLQQPLLYHEDEGDVMASLTVWWIILRFLGDLPEPKRMSRLQQGSAIRDRFVPQDLISRQDRRLSHMVGLDQRFQRVLRKNKEAEPAVVAEESDQKRKGSIFTDLLTKNRKPSTMPTDTVPNLRSYTAPEGSPRARKGSTFTDLLSRNKKVLPAKGSVNVRPVSNMRKPSIIMEENDDLTEVSKPTTLQTVSEDSDAMLGEGPTLDRPLSSLEKVHYIVGYGIIRPDLDEIYCQICKQLHENNNRNSYFRGWILLSLCLGVFPPSERFLKYLQSFIRFAPGGFPSYLAERLRRTMSNGARGEPPAWLELQATKTKKPILVSVALLDGRSINLPVDSATTSKEVCQLVSNKIKLNDTFGFSLYVAMYEKVWALGSGREHVMDAISQCEQEVKRRGGQEQHAPWRLIFRKEIFTPWHDSKEDKISTDLIYRQIIHGLKFGEYQTEKEDDIIELAAKHLYIQHGSDSRPENVKETVKDCIKTSLLEAKSEPKLVQMIHTAHAQSTFLSSGQKADLVKAEVVDYAREKWPMFFSRFFEVTKQSPPLPKSKFIVAINWTGITFLDEREKRLLELSFPEVTGVNTVVCLLTLKGDFTLSGSFAEDMSELTTMFLSGLTERSKYAVALREVSSQDPTILSFKRGELLILIKDEEFSKQRGWIKCQSSSTKKTGAVSMEAIFILPTLSKPSNEVLNLLNLSPNQRKNLVEANRKDMGTVERVAPASLKDFSLQYFQPTKDLNRQVISRNAAPEKLWAHSREPIRQPLLKNLLGNPELSHKACLAFTILKYMGDYPTRQMQSPLELTDQIFSPPTKHEALRDEIYCQIMKQMTSNNNRASIELGWQLLWLCCGLFPPSQALLRHAQKFVETRRREQLASDCLQRLQSSLRIDPRKLPPHQVEVDAIQQNSTKIFHKIYFPNDTDEIFEVATSTRIRDLIQNISKKLKLASADGFSIFVKTHDKVLSLNDTDYFFDSLRQITDWSKQAKRIKDGGPVNISYHVFFMRKLWFNVIPGRDTEADLIFHFPQELPKYLRGYHVCTKEEMVNIAALLFRVKVNGDKSQIPTIPKVLKELVPADQLKAMSENEWKKQTSEQDFPDIVRIAISKTGLTILHPKTKEVLANHPYNKIANWCSGSTYFHMTVGSLVKGNKFLCETSLGYKMDDLITSYVSMYLRER</sequence>
<evidence type="ECO:0000259" key="15">
    <source>
        <dbReference type="PROSITE" id="PS01179"/>
    </source>
</evidence>
<dbReference type="SUPFAM" id="SSF52540">
    <property type="entry name" value="P-loop containing nucleoside triphosphate hydrolases"/>
    <property type="match status" value="2"/>
</dbReference>
<dbReference type="SMART" id="SM00015">
    <property type="entry name" value="IQ"/>
    <property type="match status" value="4"/>
</dbReference>
<dbReference type="PANTHER" id="PTHR22692:SF24">
    <property type="entry name" value="MYOSIN VIIB"/>
    <property type="match status" value="1"/>
</dbReference>
<evidence type="ECO:0000256" key="10">
    <source>
        <dbReference type="ARBA" id="ARBA00023203"/>
    </source>
</evidence>
<feature type="domain" description="SH3" evidence="16">
    <location>
        <begin position="1605"/>
        <end position="1670"/>
    </location>
</feature>
<dbReference type="GO" id="GO:0005524">
    <property type="term" value="F:ATP binding"/>
    <property type="evidence" value="ECO:0007669"/>
    <property type="project" value="UniProtKB-UniRule"/>
</dbReference>
<protein>
    <submittedName>
        <fullName evidence="20">Uncharacterized protein</fullName>
    </submittedName>
</protein>
<dbReference type="SMART" id="SM00295">
    <property type="entry name" value="B41"/>
    <property type="match status" value="2"/>
</dbReference>
<dbReference type="CDD" id="cd17092">
    <property type="entry name" value="FERM1_F1_Myosin-VII"/>
    <property type="match status" value="1"/>
</dbReference>
<dbReference type="InterPro" id="IPR014352">
    <property type="entry name" value="FERM/acyl-CoA-bd_prot_sf"/>
</dbReference>
<keyword evidence="9 12" id="KW-0505">Motor protein</keyword>
<dbReference type="InterPro" id="IPR000048">
    <property type="entry name" value="IQ_motif_EF-hand-BS"/>
</dbReference>
<dbReference type="Ensembl" id="ENSPMET00000025359.1">
    <property type="protein sequence ID" value="ENSPMEP00000016700.1"/>
    <property type="gene ID" value="ENSPMEG00000019533.1"/>
</dbReference>
<feature type="domain" description="MyTH4" evidence="18">
    <location>
        <begin position="1742"/>
        <end position="1890"/>
    </location>
</feature>
<dbReference type="Pfam" id="PF00612">
    <property type="entry name" value="IQ"/>
    <property type="match status" value="3"/>
</dbReference>
<dbReference type="PROSITE" id="PS50096">
    <property type="entry name" value="IQ"/>
    <property type="match status" value="3"/>
</dbReference>
<evidence type="ECO:0000256" key="13">
    <source>
        <dbReference type="SAM" id="Coils"/>
    </source>
</evidence>
<keyword evidence="13" id="KW-0175">Coiled coil</keyword>
<dbReference type="Pfam" id="PF21989">
    <property type="entry name" value="RA_2"/>
    <property type="match status" value="2"/>
</dbReference>
<dbReference type="PROSITE" id="PS51016">
    <property type="entry name" value="MYTH4"/>
    <property type="match status" value="2"/>
</dbReference>
<feature type="region of interest" description="Disordered" evidence="14">
    <location>
        <begin position="1100"/>
        <end position="1131"/>
    </location>
</feature>
<dbReference type="Gene3D" id="1.20.120.720">
    <property type="entry name" value="Myosin VI head, motor domain, U50 subdomain"/>
    <property type="match status" value="1"/>
</dbReference>
<dbReference type="InterPro" id="IPR011993">
    <property type="entry name" value="PH-like_dom_sf"/>
</dbReference>
<dbReference type="FunFam" id="1.10.10.820:FF:000001">
    <property type="entry name" value="Myosin heavy chain"/>
    <property type="match status" value="1"/>
</dbReference>
<comment type="similarity">
    <text evidence="2 12">Belongs to the TRAFAC class myosin-kinesin ATPase superfamily. Myosin family.</text>
</comment>
<dbReference type="SUPFAM" id="SSF47031">
    <property type="entry name" value="Second domain of FERM"/>
    <property type="match status" value="2"/>
</dbReference>
<evidence type="ECO:0000256" key="14">
    <source>
        <dbReference type="SAM" id="MobiDB-lite"/>
    </source>
</evidence>
<dbReference type="InterPro" id="IPR036106">
    <property type="entry name" value="MYSc_Myo7"/>
</dbReference>
<dbReference type="InterPro" id="IPR006020">
    <property type="entry name" value="PTB/PI_dom"/>
</dbReference>
<dbReference type="GO" id="GO:0003774">
    <property type="term" value="F:cytoskeletal motor activity"/>
    <property type="evidence" value="ECO:0007669"/>
    <property type="project" value="UniProtKB-UniRule"/>
</dbReference>
<dbReference type="InterPro" id="IPR029071">
    <property type="entry name" value="Ubiquitin-like_domsf"/>
</dbReference>
<evidence type="ECO:0000256" key="12">
    <source>
        <dbReference type="PROSITE-ProRule" id="PRU00782"/>
    </source>
</evidence>
<evidence type="ECO:0000313" key="21">
    <source>
        <dbReference type="Proteomes" id="UP000261480"/>
    </source>
</evidence>
<feature type="region of interest" description="Actin-binding" evidence="12">
    <location>
        <begin position="628"/>
        <end position="650"/>
    </location>
</feature>
<dbReference type="PROSITE" id="PS01179">
    <property type="entry name" value="PID"/>
    <property type="match status" value="1"/>
</dbReference>
<feature type="compositionally biased region" description="Polar residues" evidence="14">
    <location>
        <begin position="1104"/>
        <end position="1117"/>
    </location>
</feature>
<evidence type="ECO:0000256" key="5">
    <source>
        <dbReference type="ARBA" id="ARBA00022737"/>
    </source>
</evidence>
<dbReference type="InterPro" id="IPR000857">
    <property type="entry name" value="MyTH4_dom"/>
</dbReference>
<feature type="domain" description="PID" evidence="15">
    <location>
        <begin position="2084"/>
        <end position="2113"/>
    </location>
</feature>
<dbReference type="InterPro" id="IPR036961">
    <property type="entry name" value="Kinesin_motor_dom_sf"/>
</dbReference>
<dbReference type="PROSITE" id="PS51456">
    <property type="entry name" value="MYOSIN_MOTOR"/>
    <property type="match status" value="1"/>
</dbReference>
<evidence type="ECO:0000256" key="4">
    <source>
        <dbReference type="ARBA" id="ARBA00022490"/>
    </source>
</evidence>
<dbReference type="Gene3D" id="6.20.240.20">
    <property type="match status" value="1"/>
</dbReference>
<proteinExistence type="inferred from homology"/>
<keyword evidence="3 11" id="KW-0728">SH3 domain</keyword>
<dbReference type="CDD" id="cd23767">
    <property type="entry name" value="IQCD"/>
    <property type="match status" value="1"/>
</dbReference>
<dbReference type="Pfam" id="PF02174">
    <property type="entry name" value="IRS"/>
    <property type="match status" value="1"/>
</dbReference>
<dbReference type="InterPro" id="IPR041794">
    <property type="entry name" value="MyoVII_FERM_C2"/>
</dbReference>
<evidence type="ECO:0000256" key="1">
    <source>
        <dbReference type="ARBA" id="ARBA00004496"/>
    </source>
</evidence>
<comment type="subcellular location">
    <subcellularLocation>
        <location evidence="1">Cytoplasm</location>
    </subcellularLocation>
</comment>
<dbReference type="InterPro" id="IPR027417">
    <property type="entry name" value="P-loop_NTPase"/>
</dbReference>
<feature type="domain" description="FERM" evidence="17">
    <location>
        <begin position="1896"/>
        <end position="2160"/>
    </location>
</feature>
<evidence type="ECO:0000256" key="2">
    <source>
        <dbReference type="ARBA" id="ARBA00008314"/>
    </source>
</evidence>
<feature type="domain" description="MyTH4" evidence="18">
    <location>
        <begin position="989"/>
        <end position="1305"/>
    </location>
</feature>
<dbReference type="Gene3D" id="1.20.80.10">
    <property type="match status" value="2"/>
</dbReference>
<evidence type="ECO:0000259" key="18">
    <source>
        <dbReference type="PROSITE" id="PS51016"/>
    </source>
</evidence>
<dbReference type="SUPFAM" id="SSF50729">
    <property type="entry name" value="PH domain-like"/>
    <property type="match status" value="1"/>
</dbReference>
<keyword evidence="6 12" id="KW-0547">Nucleotide-binding</keyword>
<dbReference type="InterPro" id="IPR041793">
    <property type="entry name" value="MyoVII_FERM_C1"/>
</dbReference>
<dbReference type="CDD" id="cd13198">
    <property type="entry name" value="FERM_C1_MyoVII"/>
    <property type="match status" value="1"/>
</dbReference>
<evidence type="ECO:0000259" key="17">
    <source>
        <dbReference type="PROSITE" id="PS50057"/>
    </source>
</evidence>
<evidence type="ECO:0000256" key="9">
    <source>
        <dbReference type="ARBA" id="ARBA00023175"/>
    </source>
</evidence>
<keyword evidence="21" id="KW-1185">Reference proteome</keyword>
<dbReference type="Gene3D" id="1.25.40.530">
    <property type="entry name" value="MyTH4 domain"/>
    <property type="match status" value="2"/>
</dbReference>
<dbReference type="STRING" id="48701.ENSPMEP00000016700"/>
<organism evidence="20 21">
    <name type="scientific">Poecilia mexicana</name>
    <dbReference type="NCBI Taxonomy" id="48701"/>
    <lineage>
        <taxon>Eukaryota</taxon>
        <taxon>Metazoa</taxon>
        <taxon>Chordata</taxon>
        <taxon>Craniata</taxon>
        <taxon>Vertebrata</taxon>
        <taxon>Euteleostomi</taxon>
        <taxon>Actinopterygii</taxon>
        <taxon>Neopterygii</taxon>
        <taxon>Teleostei</taxon>
        <taxon>Neoteleostei</taxon>
        <taxon>Acanthomorphata</taxon>
        <taxon>Ovalentaria</taxon>
        <taxon>Atherinomorphae</taxon>
        <taxon>Cyprinodontiformes</taxon>
        <taxon>Poeciliidae</taxon>
        <taxon>Poeciliinae</taxon>
        <taxon>Poecilia</taxon>
    </lineage>
</organism>
<dbReference type="Gene3D" id="3.40.850.10">
    <property type="entry name" value="Kinesin motor domain"/>
    <property type="match status" value="1"/>
</dbReference>
<dbReference type="Gene3D" id="2.30.30.40">
    <property type="entry name" value="SH3 Domains"/>
    <property type="match status" value="1"/>
</dbReference>
<dbReference type="InterPro" id="IPR019749">
    <property type="entry name" value="Band_41_domain"/>
</dbReference>
<dbReference type="InterPro" id="IPR001452">
    <property type="entry name" value="SH3_domain"/>
</dbReference>
<dbReference type="PROSITE" id="PS50002">
    <property type="entry name" value="SH3"/>
    <property type="match status" value="1"/>
</dbReference>
<dbReference type="InterPro" id="IPR019748">
    <property type="entry name" value="FERM_central"/>
</dbReference>
<dbReference type="Gene3D" id="1.20.5.190">
    <property type="match status" value="2"/>
</dbReference>
<dbReference type="CDD" id="cd17093">
    <property type="entry name" value="FERM2_F1_Myosin-VII"/>
    <property type="match status" value="1"/>
</dbReference>
<evidence type="ECO:0000256" key="7">
    <source>
        <dbReference type="ARBA" id="ARBA00022840"/>
    </source>
</evidence>
<evidence type="ECO:0000256" key="3">
    <source>
        <dbReference type="ARBA" id="ARBA00022443"/>
    </source>
</evidence>
<dbReference type="Proteomes" id="UP000261480">
    <property type="component" value="Unplaced"/>
</dbReference>
<keyword evidence="4" id="KW-0963">Cytoplasm</keyword>
<evidence type="ECO:0000256" key="8">
    <source>
        <dbReference type="ARBA" id="ARBA00023123"/>
    </source>
</evidence>
<dbReference type="SUPFAM" id="SSF54236">
    <property type="entry name" value="Ubiquitin-like"/>
    <property type="match status" value="2"/>
</dbReference>
<evidence type="ECO:0000313" key="20">
    <source>
        <dbReference type="Ensembl" id="ENSPMEP00000016700.1"/>
    </source>
</evidence>
<dbReference type="CDD" id="cd13199">
    <property type="entry name" value="FERM_C2_MyoVII"/>
    <property type="match status" value="1"/>
</dbReference>
<dbReference type="Pfam" id="PF00063">
    <property type="entry name" value="Myosin_head"/>
    <property type="match status" value="1"/>
</dbReference>
<dbReference type="GO" id="GO:0005737">
    <property type="term" value="C:cytoplasm"/>
    <property type="evidence" value="ECO:0007669"/>
    <property type="project" value="UniProtKB-SubCell"/>
</dbReference>
<evidence type="ECO:0000259" key="19">
    <source>
        <dbReference type="PROSITE" id="PS51456"/>
    </source>
</evidence>
<dbReference type="InterPro" id="IPR035963">
    <property type="entry name" value="FERM_2"/>
</dbReference>
<dbReference type="InterPro" id="IPR002404">
    <property type="entry name" value="IRS_PTB"/>
</dbReference>
<dbReference type="PANTHER" id="PTHR22692">
    <property type="entry name" value="MYOSIN VII, XV"/>
    <property type="match status" value="1"/>
</dbReference>
<dbReference type="Gene3D" id="2.30.29.30">
    <property type="entry name" value="Pleckstrin-homology domain (PH domain)/Phosphotyrosine-binding domain (PTB)"/>
    <property type="match status" value="2"/>
</dbReference>
<evidence type="ECO:0000259" key="16">
    <source>
        <dbReference type="PROSITE" id="PS50002"/>
    </source>
</evidence>
<dbReference type="Gene3D" id="3.10.20.90">
    <property type="entry name" value="Phosphatidylinositol 3-kinase Catalytic Subunit, Chain A, domain 1"/>
    <property type="match status" value="2"/>
</dbReference>
<dbReference type="InterPro" id="IPR038185">
    <property type="entry name" value="MyTH4_dom_sf"/>
</dbReference>
<dbReference type="SMART" id="SM00242">
    <property type="entry name" value="MYSc"/>
    <property type="match status" value="1"/>
</dbReference>
<dbReference type="PROSITE" id="PS50057">
    <property type="entry name" value="FERM_3"/>
    <property type="match status" value="2"/>
</dbReference>
<dbReference type="InterPro" id="IPR057130">
    <property type="entry name" value="Myosin_VII_N"/>
</dbReference>
<dbReference type="Pfam" id="PF24123">
    <property type="entry name" value="Myosin_VII_N"/>
    <property type="match status" value="1"/>
</dbReference>
<dbReference type="CDD" id="cd14473">
    <property type="entry name" value="FERM_B-lobe"/>
    <property type="match status" value="2"/>
</dbReference>
<keyword evidence="7 12" id="KW-0067">ATP-binding</keyword>